<protein>
    <submittedName>
        <fullName evidence="2">Group II intron reverse transcriptase/maturase</fullName>
    </submittedName>
</protein>
<keyword evidence="2" id="KW-0808">Transferase</keyword>
<dbReference type="InterPro" id="IPR000477">
    <property type="entry name" value="RT_dom"/>
</dbReference>
<dbReference type="CDD" id="cd01651">
    <property type="entry name" value="RT_G2_intron"/>
    <property type="match status" value="1"/>
</dbReference>
<proteinExistence type="predicted"/>
<keyword evidence="2" id="KW-0695">RNA-directed DNA polymerase</keyword>
<evidence type="ECO:0000313" key="3">
    <source>
        <dbReference type="Proteomes" id="UP000246050"/>
    </source>
</evidence>
<dbReference type="InterPro" id="IPR051083">
    <property type="entry name" value="GrpII_Intron_Splice-Mob/Def"/>
</dbReference>
<dbReference type="Pfam" id="PF00078">
    <property type="entry name" value="RVT_1"/>
    <property type="match status" value="1"/>
</dbReference>
<evidence type="ECO:0000313" key="2">
    <source>
        <dbReference type="EMBL" id="PWR06248.1"/>
    </source>
</evidence>
<accession>A0A317CUI0</accession>
<dbReference type="SUPFAM" id="SSF56672">
    <property type="entry name" value="DNA/RNA polymerases"/>
    <property type="match status" value="1"/>
</dbReference>
<keyword evidence="2" id="KW-0548">Nucleotidyltransferase</keyword>
<reference evidence="2 3" key="1">
    <citation type="submission" date="2018-05" db="EMBL/GenBank/DDBJ databases">
        <title>Micromonosporas from Atacama Desert.</title>
        <authorList>
            <person name="Carro L."/>
            <person name="Golinska P."/>
            <person name="Klenk H.-P."/>
            <person name="Goodfellow M."/>
        </authorList>
    </citation>
    <scope>NUCLEOTIDE SEQUENCE [LARGE SCALE GENOMIC DNA]</scope>
    <source>
        <strain evidence="2 3">4G51</strain>
    </source>
</reference>
<dbReference type="InterPro" id="IPR013597">
    <property type="entry name" value="Mat_intron_G2"/>
</dbReference>
<dbReference type="InterPro" id="IPR043502">
    <property type="entry name" value="DNA/RNA_pol_sf"/>
</dbReference>
<evidence type="ECO:0000259" key="1">
    <source>
        <dbReference type="PROSITE" id="PS50878"/>
    </source>
</evidence>
<gene>
    <name evidence="2" type="primary">ltrA</name>
    <name evidence="2" type="ORF">DKT69_37230</name>
</gene>
<dbReference type="AlphaFoldDB" id="A0A317CUI0"/>
<organism evidence="2 3">
    <name type="scientific">Micromonospora sicca</name>
    <dbReference type="NCBI Taxonomy" id="2202420"/>
    <lineage>
        <taxon>Bacteria</taxon>
        <taxon>Bacillati</taxon>
        <taxon>Actinomycetota</taxon>
        <taxon>Actinomycetes</taxon>
        <taxon>Micromonosporales</taxon>
        <taxon>Micromonosporaceae</taxon>
        <taxon>Micromonospora</taxon>
    </lineage>
</organism>
<sequence>MGSKLDGEESLNNGESTWPLFGAAERRVLDHQRKLHRWARAEPGRRFADVFNLICDRATLVVAWERVAGNRGAVTAGVDGQTRAHIGPEEVVPFLQELRDSLRDGSFRALPVRQVAIPKKSGKVRLLGIPTLRDRVAQMALKLILEPIFEVDFYPSSYGYRPGRRAQDAIAEIHQLASRSYEWVVEGDITACFDNVDHQVLMDLMTERIADRKVLRLVRAFLRAGIVEQHGGFVDSLTGTPQGGVASPLLANIYLSVLDRHFARTWERDMSPPWRRQQRRRKGLPNYRLVRYADDFVVLVHGTKSDAEAIRAEVGQMLARMLKMTLSPEKTHITHIDDGFVFLGFRIQRRRRGDGRQVVLTIPSKEALARVMHKIKEATRADTTWQRLWDVLWKINPILRGWAAYFRYGAAKKTFSYLGWYAWWRMIYWIRRKRPHMTWKQIRRRYYGADRICEDGLTLYNPAKMRVERYRFRGAQITTPYNIDEVDPAGARYRRTGHDDAAFVGRVSELIA</sequence>
<feature type="domain" description="Reverse transcriptase" evidence="1">
    <location>
        <begin position="98"/>
        <end position="347"/>
    </location>
</feature>
<dbReference type="PANTHER" id="PTHR34047">
    <property type="entry name" value="NUCLEAR INTRON MATURASE 1, MITOCHONDRIAL-RELATED"/>
    <property type="match status" value="1"/>
</dbReference>
<name>A0A317CUI0_9ACTN</name>
<dbReference type="Pfam" id="PF08388">
    <property type="entry name" value="GIIM"/>
    <property type="match status" value="1"/>
</dbReference>
<dbReference type="GO" id="GO:0003964">
    <property type="term" value="F:RNA-directed DNA polymerase activity"/>
    <property type="evidence" value="ECO:0007669"/>
    <property type="project" value="UniProtKB-KW"/>
</dbReference>
<comment type="caution">
    <text evidence="2">The sequence shown here is derived from an EMBL/GenBank/DDBJ whole genome shotgun (WGS) entry which is preliminary data.</text>
</comment>
<dbReference type="InterPro" id="IPR030931">
    <property type="entry name" value="Group_II_RT_mat"/>
</dbReference>
<dbReference type="PANTHER" id="PTHR34047:SF8">
    <property type="entry name" value="PROTEIN YKFC"/>
    <property type="match status" value="1"/>
</dbReference>
<dbReference type="OrthoDB" id="1550386at2"/>
<dbReference type="Proteomes" id="UP000246050">
    <property type="component" value="Unassembled WGS sequence"/>
</dbReference>
<dbReference type="NCBIfam" id="TIGR04416">
    <property type="entry name" value="group_II_RT_mat"/>
    <property type="match status" value="1"/>
</dbReference>
<dbReference type="PROSITE" id="PS50878">
    <property type="entry name" value="RT_POL"/>
    <property type="match status" value="1"/>
</dbReference>
<dbReference type="EMBL" id="QGKS01000531">
    <property type="protein sequence ID" value="PWR06248.1"/>
    <property type="molecule type" value="Genomic_DNA"/>
</dbReference>